<accession>A0A0F5YAN5</accession>
<feature type="domain" description="Response regulatory" evidence="2">
    <location>
        <begin position="13"/>
        <end position="129"/>
    </location>
</feature>
<dbReference type="SMART" id="SM00448">
    <property type="entry name" value="REC"/>
    <property type="match status" value="1"/>
</dbReference>
<dbReference type="PROSITE" id="PS50110">
    <property type="entry name" value="RESPONSE_REGULATORY"/>
    <property type="match status" value="1"/>
</dbReference>
<keyword evidence="1" id="KW-0597">Phosphoprotein</keyword>
<dbReference type="GO" id="GO:1902201">
    <property type="term" value="P:negative regulation of bacterial-type flagellum-dependent cell motility"/>
    <property type="evidence" value="ECO:0007669"/>
    <property type="project" value="TreeGrafter"/>
</dbReference>
<dbReference type="NCBIfam" id="TIGR00254">
    <property type="entry name" value="GGDEF"/>
    <property type="match status" value="1"/>
</dbReference>
<dbReference type="SMART" id="SM00267">
    <property type="entry name" value="GGDEF"/>
    <property type="match status" value="1"/>
</dbReference>
<dbReference type="InterPro" id="IPR043128">
    <property type="entry name" value="Rev_trsase/Diguanyl_cyclase"/>
</dbReference>
<dbReference type="SUPFAM" id="SSF52172">
    <property type="entry name" value="CheY-like"/>
    <property type="match status" value="1"/>
</dbReference>
<sequence length="317" mass="36004">MTDELLTHLEDFLILVVDDIPANLKVMKEILEPVGYSVTFARSGDQVLERVKLAKPDLILLDLMMPEIDGLQVCEALKAEPKTQYIPVIFLTASQEEEHLIQAFEFGAVDYVTKPFRKPELLARVRTHLLLKYTVDKLRETQIELQEALEAVEKLARLDPLTGILNRRALMEIAEQEMNRAKRYGTPFSILLLDVDHFKQVNDTYGHPVGDQALCAVVESILNGIRQVDFVGRYGGEEFAVILPQISTDSAWKAAERIRLQIEKMTIFTEQGELKLTVSIGVTTYEREDKIVDQLFKRADQGLYQAKAEGRNQSCQV</sequence>
<dbReference type="InterPro" id="IPR050469">
    <property type="entry name" value="Diguanylate_Cyclase"/>
</dbReference>
<dbReference type="Pfam" id="PF00990">
    <property type="entry name" value="GGDEF"/>
    <property type="match status" value="1"/>
</dbReference>
<protein>
    <submittedName>
        <fullName evidence="4">Diguanylate cyclase</fullName>
    </submittedName>
</protein>
<dbReference type="OrthoDB" id="453368at2"/>
<dbReference type="InterPro" id="IPR000160">
    <property type="entry name" value="GGDEF_dom"/>
</dbReference>
<dbReference type="CDD" id="cd01949">
    <property type="entry name" value="GGDEF"/>
    <property type="match status" value="1"/>
</dbReference>
<organism evidence="4 5">
    <name type="scientific">Limnoraphis robusta CS-951</name>
    <dbReference type="NCBI Taxonomy" id="1637645"/>
    <lineage>
        <taxon>Bacteria</taxon>
        <taxon>Bacillati</taxon>
        <taxon>Cyanobacteriota</taxon>
        <taxon>Cyanophyceae</taxon>
        <taxon>Oscillatoriophycideae</taxon>
        <taxon>Oscillatoriales</taxon>
        <taxon>Sirenicapillariaceae</taxon>
        <taxon>Limnoraphis</taxon>
    </lineage>
</organism>
<dbReference type="InterPro" id="IPR011006">
    <property type="entry name" value="CheY-like_superfamily"/>
</dbReference>
<evidence type="ECO:0000313" key="5">
    <source>
        <dbReference type="Proteomes" id="UP000033607"/>
    </source>
</evidence>
<dbReference type="PROSITE" id="PS50887">
    <property type="entry name" value="GGDEF"/>
    <property type="match status" value="1"/>
</dbReference>
<dbReference type="EMBL" id="LATL02000286">
    <property type="protein sequence ID" value="KKD35788.1"/>
    <property type="molecule type" value="Genomic_DNA"/>
</dbReference>
<dbReference type="Proteomes" id="UP000033607">
    <property type="component" value="Unassembled WGS sequence"/>
</dbReference>
<feature type="modified residue" description="4-aspartylphosphate" evidence="1">
    <location>
        <position position="62"/>
    </location>
</feature>
<evidence type="ECO:0000259" key="2">
    <source>
        <dbReference type="PROSITE" id="PS50110"/>
    </source>
</evidence>
<gene>
    <name evidence="4" type="ORF">WN50_23420</name>
</gene>
<dbReference type="CDD" id="cd19920">
    <property type="entry name" value="REC_PA4781-like"/>
    <property type="match status" value="1"/>
</dbReference>
<dbReference type="Pfam" id="PF00072">
    <property type="entry name" value="Response_reg"/>
    <property type="match status" value="1"/>
</dbReference>
<dbReference type="GO" id="GO:0000160">
    <property type="term" value="P:phosphorelay signal transduction system"/>
    <property type="evidence" value="ECO:0007669"/>
    <property type="project" value="InterPro"/>
</dbReference>
<dbReference type="InterPro" id="IPR001789">
    <property type="entry name" value="Sig_transdc_resp-reg_receiver"/>
</dbReference>
<dbReference type="PANTHER" id="PTHR45138:SF9">
    <property type="entry name" value="DIGUANYLATE CYCLASE DGCM-RELATED"/>
    <property type="match status" value="1"/>
</dbReference>
<feature type="domain" description="GGDEF" evidence="3">
    <location>
        <begin position="186"/>
        <end position="317"/>
    </location>
</feature>
<reference evidence="4 5" key="1">
    <citation type="submission" date="2015-06" db="EMBL/GenBank/DDBJ databases">
        <title>Draft genome assembly of filamentous brackish cyanobacterium Limnoraphis robusta strain CS-951.</title>
        <authorList>
            <person name="Willis A."/>
            <person name="Parks M."/>
            <person name="Burford M.A."/>
        </authorList>
    </citation>
    <scope>NUCLEOTIDE SEQUENCE [LARGE SCALE GENOMIC DNA]</scope>
    <source>
        <strain evidence="4 5">CS-951</strain>
    </source>
</reference>
<dbReference type="GO" id="GO:0005886">
    <property type="term" value="C:plasma membrane"/>
    <property type="evidence" value="ECO:0007669"/>
    <property type="project" value="TreeGrafter"/>
</dbReference>
<dbReference type="GO" id="GO:0043709">
    <property type="term" value="P:cell adhesion involved in single-species biofilm formation"/>
    <property type="evidence" value="ECO:0007669"/>
    <property type="project" value="TreeGrafter"/>
</dbReference>
<dbReference type="SUPFAM" id="SSF55073">
    <property type="entry name" value="Nucleotide cyclase"/>
    <property type="match status" value="1"/>
</dbReference>
<dbReference type="InterPro" id="IPR029787">
    <property type="entry name" value="Nucleotide_cyclase"/>
</dbReference>
<dbReference type="GO" id="GO:0052621">
    <property type="term" value="F:diguanylate cyclase activity"/>
    <property type="evidence" value="ECO:0007669"/>
    <property type="project" value="TreeGrafter"/>
</dbReference>
<dbReference type="PANTHER" id="PTHR45138">
    <property type="entry name" value="REGULATORY COMPONENTS OF SENSORY TRANSDUCTION SYSTEM"/>
    <property type="match status" value="1"/>
</dbReference>
<dbReference type="RefSeq" id="WP_046281012.1">
    <property type="nucleotide sequence ID" value="NZ_LATL02000286.1"/>
</dbReference>
<proteinExistence type="predicted"/>
<evidence type="ECO:0000256" key="1">
    <source>
        <dbReference type="PROSITE-ProRule" id="PRU00169"/>
    </source>
</evidence>
<dbReference type="Gene3D" id="3.30.70.270">
    <property type="match status" value="1"/>
</dbReference>
<comment type="caution">
    <text evidence="4">The sequence shown here is derived from an EMBL/GenBank/DDBJ whole genome shotgun (WGS) entry which is preliminary data.</text>
</comment>
<evidence type="ECO:0000313" key="4">
    <source>
        <dbReference type="EMBL" id="KKD35788.1"/>
    </source>
</evidence>
<dbReference type="FunFam" id="3.30.70.270:FF:000001">
    <property type="entry name" value="Diguanylate cyclase domain protein"/>
    <property type="match status" value="1"/>
</dbReference>
<dbReference type="AlphaFoldDB" id="A0A0F5YAN5"/>
<evidence type="ECO:0000259" key="3">
    <source>
        <dbReference type="PROSITE" id="PS50887"/>
    </source>
</evidence>
<dbReference type="Gene3D" id="3.40.50.2300">
    <property type="match status" value="1"/>
</dbReference>
<name>A0A0F5YAN5_9CYAN</name>